<dbReference type="Gene3D" id="1.10.260.40">
    <property type="entry name" value="lambda repressor-like DNA-binding domains"/>
    <property type="match status" value="1"/>
</dbReference>
<dbReference type="Pfam" id="PF13560">
    <property type="entry name" value="HTH_31"/>
    <property type="match status" value="1"/>
</dbReference>
<dbReference type="Proteomes" id="UP001501710">
    <property type="component" value="Unassembled WGS sequence"/>
</dbReference>
<reference evidence="3" key="1">
    <citation type="journal article" date="2019" name="Int. J. Syst. Evol. Microbiol.">
        <title>The Global Catalogue of Microorganisms (GCM) 10K type strain sequencing project: providing services to taxonomists for standard genome sequencing and annotation.</title>
        <authorList>
            <consortium name="The Broad Institute Genomics Platform"/>
            <consortium name="The Broad Institute Genome Sequencing Center for Infectious Disease"/>
            <person name="Wu L."/>
            <person name="Ma J."/>
        </authorList>
    </citation>
    <scope>NUCLEOTIDE SEQUENCE [LARGE SCALE GENOMIC DNA]</scope>
    <source>
        <strain evidence="3">JCM 17440</strain>
    </source>
</reference>
<dbReference type="SUPFAM" id="SSF47413">
    <property type="entry name" value="lambda repressor-like DNA-binding domains"/>
    <property type="match status" value="1"/>
</dbReference>
<name>A0ABP8CRI7_9ACTN</name>
<dbReference type="RefSeq" id="WP_344907759.1">
    <property type="nucleotide sequence ID" value="NZ_BAABAS010000031.1"/>
</dbReference>
<protein>
    <recommendedName>
        <fullName evidence="1">HTH cro/C1-type domain-containing protein</fullName>
    </recommendedName>
</protein>
<comment type="caution">
    <text evidence="2">The sequence shown here is derived from an EMBL/GenBank/DDBJ whole genome shotgun (WGS) entry which is preliminary data.</text>
</comment>
<dbReference type="InterPro" id="IPR010982">
    <property type="entry name" value="Lambda_DNA-bd_dom_sf"/>
</dbReference>
<organism evidence="2 3">
    <name type="scientific">Actinomadura meridiana</name>
    <dbReference type="NCBI Taxonomy" id="559626"/>
    <lineage>
        <taxon>Bacteria</taxon>
        <taxon>Bacillati</taxon>
        <taxon>Actinomycetota</taxon>
        <taxon>Actinomycetes</taxon>
        <taxon>Streptosporangiales</taxon>
        <taxon>Thermomonosporaceae</taxon>
        <taxon>Actinomadura</taxon>
    </lineage>
</organism>
<dbReference type="SMART" id="SM00530">
    <property type="entry name" value="HTH_XRE"/>
    <property type="match status" value="1"/>
</dbReference>
<evidence type="ECO:0000313" key="2">
    <source>
        <dbReference type="EMBL" id="GAA4242342.1"/>
    </source>
</evidence>
<accession>A0ABP8CRI7</accession>
<dbReference type="CDD" id="cd00093">
    <property type="entry name" value="HTH_XRE"/>
    <property type="match status" value="1"/>
</dbReference>
<sequence>MQKPDRGPRAGLSAARALRGLTQEAAAEEIGVSPTTWARWEQGKQGIRLNSRRRLAEMFGVTLVEVDRWVAVDEAEPVAPWLSGESEGFTSPADTVESCGELWRWDVDPARRRLLGTMPFVPAVLSEWLLSWNLDPIDKLKLRVGPAASVGMEDVRRIREATQAFSQMDEQFGGGLVRPAVVDYLNTKIAPLLEGRYSEEVGEHLASAAALMTALAGWEAYDTGSHGLAQIHYGHALQLAKAARDNLTAARILSILAQQACDLKHPQWAVRLASAAHQAGQKAQAPPRVMAHLLLQEARAAATAITLADTRDRHGETRVRRLLGDAETAFAQAAPGDNEPTWISYFTQPEFTACAGLCWQMIGEYPRAAQCADRAVRGLDSRFPRAIQLNTVHMATAQLGMGELDHALVSAKDAVPMANALTSRRSEEWVRDFDTRLAPHSDDRRVKDWRDYMRIELGGQRAREA</sequence>
<gene>
    <name evidence="2" type="ORF">GCM10022254_75010</name>
</gene>
<feature type="domain" description="HTH cro/C1-type" evidence="1">
    <location>
        <begin position="12"/>
        <end position="66"/>
    </location>
</feature>
<proteinExistence type="predicted"/>
<keyword evidence="3" id="KW-1185">Reference proteome</keyword>
<dbReference type="InterPro" id="IPR001387">
    <property type="entry name" value="Cro/C1-type_HTH"/>
</dbReference>
<evidence type="ECO:0000313" key="3">
    <source>
        <dbReference type="Proteomes" id="UP001501710"/>
    </source>
</evidence>
<dbReference type="EMBL" id="BAABAS010000031">
    <property type="protein sequence ID" value="GAA4242342.1"/>
    <property type="molecule type" value="Genomic_DNA"/>
</dbReference>
<evidence type="ECO:0000259" key="1">
    <source>
        <dbReference type="PROSITE" id="PS50943"/>
    </source>
</evidence>
<dbReference type="PROSITE" id="PS50943">
    <property type="entry name" value="HTH_CROC1"/>
    <property type="match status" value="1"/>
</dbReference>